<organism evidence="3 4">
    <name type="scientific">Halopelagius inordinatus</name>
    <dbReference type="NCBI Taxonomy" id="553467"/>
    <lineage>
        <taxon>Archaea</taxon>
        <taxon>Methanobacteriati</taxon>
        <taxon>Methanobacteriota</taxon>
        <taxon>Stenosarchaea group</taxon>
        <taxon>Halobacteria</taxon>
        <taxon>Halobacteriales</taxon>
        <taxon>Haloferacaceae</taxon>
    </lineage>
</organism>
<dbReference type="InterPro" id="IPR036291">
    <property type="entry name" value="NAD(P)-bd_dom_sf"/>
</dbReference>
<dbReference type="Pfam" id="PF01370">
    <property type="entry name" value="Epimerase"/>
    <property type="match status" value="1"/>
</dbReference>
<evidence type="ECO:0000313" key="4">
    <source>
        <dbReference type="Proteomes" id="UP000198876"/>
    </source>
</evidence>
<keyword evidence="4" id="KW-1185">Reference proteome</keyword>
<dbReference type="RefSeq" id="WP_092893205.1">
    <property type="nucleotide sequence ID" value="NZ_FOOQ01000003.1"/>
</dbReference>
<name>A0A1I2UEN9_9EURY</name>
<dbReference type="SUPFAM" id="SSF51735">
    <property type="entry name" value="NAD(P)-binding Rossmann-fold domains"/>
    <property type="match status" value="1"/>
</dbReference>
<proteinExistence type="inferred from homology"/>
<reference evidence="4" key="1">
    <citation type="submission" date="2016-10" db="EMBL/GenBank/DDBJ databases">
        <authorList>
            <person name="Varghese N."/>
            <person name="Submissions S."/>
        </authorList>
    </citation>
    <scope>NUCLEOTIDE SEQUENCE [LARGE SCALE GENOMIC DNA]</scope>
    <source>
        <strain evidence="4">CGMCC 1.7739</strain>
    </source>
</reference>
<dbReference type="STRING" id="553467.SAMN04488063_2821"/>
<accession>A0A1I2UEN9</accession>
<gene>
    <name evidence="3" type="ORF">SAMN04488063_2821</name>
</gene>
<protein>
    <submittedName>
        <fullName evidence="3">UDP-glucose 4-epimerase</fullName>
    </submittedName>
</protein>
<evidence type="ECO:0000313" key="3">
    <source>
        <dbReference type="EMBL" id="SFG73316.1"/>
    </source>
</evidence>
<feature type="domain" description="NAD-dependent epimerase/dehydratase" evidence="2">
    <location>
        <begin position="5"/>
        <end position="237"/>
    </location>
</feature>
<evidence type="ECO:0000256" key="1">
    <source>
        <dbReference type="ARBA" id="ARBA00007637"/>
    </source>
</evidence>
<dbReference type="OrthoDB" id="4907at2157"/>
<dbReference type="PROSITE" id="PS00061">
    <property type="entry name" value="ADH_SHORT"/>
    <property type="match status" value="1"/>
</dbReference>
<dbReference type="Gene3D" id="3.40.50.720">
    <property type="entry name" value="NAD(P)-binding Rossmann-like Domain"/>
    <property type="match status" value="1"/>
</dbReference>
<dbReference type="InterPro" id="IPR001509">
    <property type="entry name" value="Epimerase_deHydtase"/>
</dbReference>
<comment type="similarity">
    <text evidence="1">Belongs to the NAD(P)-dependent epimerase/dehydratase family.</text>
</comment>
<dbReference type="AlphaFoldDB" id="A0A1I2UEN9"/>
<dbReference type="PANTHER" id="PTHR43000">
    <property type="entry name" value="DTDP-D-GLUCOSE 4,6-DEHYDRATASE-RELATED"/>
    <property type="match status" value="1"/>
</dbReference>
<dbReference type="InterPro" id="IPR020904">
    <property type="entry name" value="Sc_DH/Rdtase_CS"/>
</dbReference>
<dbReference type="Proteomes" id="UP000198876">
    <property type="component" value="Unassembled WGS sequence"/>
</dbReference>
<sequence>MGKRVFITGIAGFLGSHLADAFIEEGYEVAGNDNLIGGYESNVPGEAEFHHVECQDVDAMKEAMGDADIVYHTAALAHEGLSVFSPALINDHLYQATSGTLAAAADCDIDRFVYCSSMSRYGENETPFTEDMEPRPQDPYAISKVAAEDLTKLLADVHGFEYVIAVPHNIIGPRQKYNDPFRNVAAIFINRMLQGNQPIIYGDGEQKRCFTFIQDDVRPLKKLAHEDAVVGETINIGPDDEFITINTLAEVIADIIDFDLDPIYVEGRPQEVQLANCSADKARELLDYEPRYTLRDGLEEMVEWVQSEGPKEFEYHLDLEIVTEQTPDTWKEQMI</sequence>
<dbReference type="EMBL" id="FOOQ01000003">
    <property type="protein sequence ID" value="SFG73316.1"/>
    <property type="molecule type" value="Genomic_DNA"/>
</dbReference>
<evidence type="ECO:0000259" key="2">
    <source>
        <dbReference type="Pfam" id="PF01370"/>
    </source>
</evidence>